<evidence type="ECO:0000256" key="1">
    <source>
        <dbReference type="ARBA" id="ARBA00022478"/>
    </source>
</evidence>
<evidence type="ECO:0000256" key="6">
    <source>
        <dbReference type="ARBA" id="ARBA00022723"/>
    </source>
</evidence>
<accession>A0A937I3S4</accession>
<keyword evidence="11 12" id="KW-0804">Transcription</keyword>
<evidence type="ECO:0000256" key="3">
    <source>
        <dbReference type="ARBA" id="ARBA00022679"/>
    </source>
</evidence>
<dbReference type="InterPro" id="IPR006171">
    <property type="entry name" value="TOPRIM_dom"/>
</dbReference>
<dbReference type="InterPro" id="IPR037068">
    <property type="entry name" value="DNA_primase_core_N_sf"/>
</dbReference>
<evidence type="ECO:0000256" key="8">
    <source>
        <dbReference type="ARBA" id="ARBA00022833"/>
    </source>
</evidence>
<keyword evidence="5 12" id="KW-0235">DNA replication</keyword>
<dbReference type="InterPro" id="IPR013264">
    <property type="entry name" value="DNAG_N"/>
</dbReference>
<dbReference type="Pfam" id="PF08275">
    <property type="entry name" value="DNAG_N"/>
    <property type="match status" value="1"/>
</dbReference>
<dbReference type="SUPFAM" id="SSF117023">
    <property type="entry name" value="DNA primase DnaG, C-terminal domain"/>
    <property type="match status" value="1"/>
</dbReference>
<dbReference type="GO" id="GO:0005737">
    <property type="term" value="C:cytoplasm"/>
    <property type="evidence" value="ECO:0007669"/>
    <property type="project" value="TreeGrafter"/>
</dbReference>
<evidence type="ECO:0000313" key="15">
    <source>
        <dbReference type="EMBL" id="MBL6811508.1"/>
    </source>
</evidence>
<evidence type="ECO:0000256" key="2">
    <source>
        <dbReference type="ARBA" id="ARBA00022515"/>
    </source>
</evidence>
<dbReference type="InterPro" id="IPR006295">
    <property type="entry name" value="DNA_primase_DnaG"/>
</dbReference>
<evidence type="ECO:0000256" key="4">
    <source>
        <dbReference type="ARBA" id="ARBA00022695"/>
    </source>
</evidence>
<dbReference type="SUPFAM" id="SSF57783">
    <property type="entry name" value="Zinc beta-ribbon"/>
    <property type="match status" value="1"/>
</dbReference>
<keyword evidence="10 12" id="KW-0238">DNA-binding</keyword>
<dbReference type="PANTHER" id="PTHR30313:SF2">
    <property type="entry name" value="DNA PRIMASE"/>
    <property type="match status" value="1"/>
</dbReference>
<evidence type="ECO:0000256" key="12">
    <source>
        <dbReference type="HAMAP-Rule" id="MF_00974"/>
    </source>
</evidence>
<dbReference type="InterPro" id="IPR050219">
    <property type="entry name" value="DnaG_primase"/>
</dbReference>
<evidence type="ECO:0000256" key="11">
    <source>
        <dbReference type="ARBA" id="ARBA00023163"/>
    </source>
</evidence>
<comment type="caution">
    <text evidence="12">Lacks conserved residue(s) required for the propagation of feature annotation.</text>
</comment>
<evidence type="ECO:0000256" key="9">
    <source>
        <dbReference type="ARBA" id="ARBA00022842"/>
    </source>
</evidence>
<dbReference type="GO" id="GO:0006269">
    <property type="term" value="P:DNA replication, synthesis of primer"/>
    <property type="evidence" value="ECO:0007669"/>
    <property type="project" value="UniProtKB-UniRule"/>
</dbReference>
<keyword evidence="1 12" id="KW-0240">DNA-directed RNA polymerase</keyword>
<protein>
    <recommendedName>
        <fullName evidence="12 13">DNA primase</fullName>
        <ecNumber evidence="12">2.7.7.101</ecNumber>
    </recommendedName>
</protein>
<keyword evidence="2 12" id="KW-0639">Primosome</keyword>
<dbReference type="PIRSF" id="PIRSF002811">
    <property type="entry name" value="DnaG"/>
    <property type="match status" value="1"/>
</dbReference>
<keyword evidence="8 13" id="KW-0862">Zinc</keyword>
<dbReference type="PROSITE" id="PS50880">
    <property type="entry name" value="TOPRIM"/>
    <property type="match status" value="1"/>
</dbReference>
<keyword evidence="7" id="KW-0863">Zinc-finger</keyword>
<dbReference type="InterPro" id="IPR034151">
    <property type="entry name" value="TOPRIM_DnaG_bac"/>
</dbReference>
<dbReference type="GO" id="GO:0008270">
    <property type="term" value="F:zinc ion binding"/>
    <property type="evidence" value="ECO:0007669"/>
    <property type="project" value="UniProtKB-KW"/>
</dbReference>
<proteinExistence type="inferred from homology"/>
<evidence type="ECO:0000256" key="13">
    <source>
        <dbReference type="PIRNR" id="PIRNR002811"/>
    </source>
</evidence>
<dbReference type="GO" id="GO:0003899">
    <property type="term" value="F:DNA-directed RNA polymerase activity"/>
    <property type="evidence" value="ECO:0007669"/>
    <property type="project" value="UniProtKB-UniRule"/>
</dbReference>
<comment type="subunit">
    <text evidence="12">Monomer. Interacts with DnaB.</text>
</comment>
<dbReference type="InterPro" id="IPR036977">
    <property type="entry name" value="DNA_primase_Znf_CHC2"/>
</dbReference>
<keyword evidence="6 13" id="KW-0479">Metal-binding</keyword>
<dbReference type="InterPro" id="IPR016136">
    <property type="entry name" value="DNA_helicase_N/primase_C"/>
</dbReference>
<dbReference type="CDD" id="cd03364">
    <property type="entry name" value="TOPRIM_DnaG_primases"/>
    <property type="match status" value="1"/>
</dbReference>
<dbReference type="Pfam" id="PF10410">
    <property type="entry name" value="DnaB_bind"/>
    <property type="match status" value="1"/>
</dbReference>
<dbReference type="GO" id="GO:0000428">
    <property type="term" value="C:DNA-directed RNA polymerase complex"/>
    <property type="evidence" value="ECO:0007669"/>
    <property type="project" value="UniProtKB-KW"/>
</dbReference>
<dbReference type="Gene3D" id="3.90.980.10">
    <property type="entry name" value="DNA primase, catalytic core, N-terminal domain"/>
    <property type="match status" value="1"/>
</dbReference>
<evidence type="ECO:0000259" key="14">
    <source>
        <dbReference type="PROSITE" id="PS50880"/>
    </source>
</evidence>
<feature type="domain" description="Toprim" evidence="14">
    <location>
        <begin position="256"/>
        <end position="338"/>
    </location>
</feature>
<dbReference type="SUPFAM" id="SSF56731">
    <property type="entry name" value="DNA primase core"/>
    <property type="match status" value="1"/>
</dbReference>
<comment type="similarity">
    <text evidence="12 13">Belongs to the DnaG primase family.</text>
</comment>
<evidence type="ECO:0000256" key="7">
    <source>
        <dbReference type="ARBA" id="ARBA00022771"/>
    </source>
</evidence>
<comment type="catalytic activity">
    <reaction evidence="12">
        <text>ssDNA + n NTP = ssDNA/pppN(pN)n-1 hybrid + (n-1) diphosphate.</text>
        <dbReference type="EC" id="2.7.7.101"/>
    </reaction>
</comment>
<dbReference type="Pfam" id="PF01807">
    <property type="entry name" value="Zn_ribbon_DnaG"/>
    <property type="match status" value="1"/>
</dbReference>
<keyword evidence="9" id="KW-0460">Magnesium</keyword>
<dbReference type="Gene3D" id="1.20.50.20">
    <property type="entry name" value="DnaG, RNA polymerase domain, helical bundle"/>
    <property type="match status" value="1"/>
</dbReference>
<organism evidence="15 16">
    <name type="scientific">SAR86 cluster bacterium</name>
    <dbReference type="NCBI Taxonomy" id="2030880"/>
    <lineage>
        <taxon>Bacteria</taxon>
        <taxon>Pseudomonadati</taxon>
        <taxon>Pseudomonadota</taxon>
        <taxon>Gammaproteobacteria</taxon>
        <taxon>SAR86 cluster</taxon>
    </lineage>
</organism>
<dbReference type="GO" id="GO:0003677">
    <property type="term" value="F:DNA binding"/>
    <property type="evidence" value="ECO:0007669"/>
    <property type="project" value="UniProtKB-KW"/>
</dbReference>
<dbReference type="Gene3D" id="3.90.580.10">
    <property type="entry name" value="Zinc finger, CHC2-type domain"/>
    <property type="match status" value="1"/>
</dbReference>
<dbReference type="PANTHER" id="PTHR30313">
    <property type="entry name" value="DNA PRIMASE"/>
    <property type="match status" value="1"/>
</dbReference>
<comment type="caution">
    <text evidence="15">The sequence shown here is derived from an EMBL/GenBank/DDBJ whole genome shotgun (WGS) entry which is preliminary data.</text>
</comment>
<dbReference type="HAMAP" id="MF_00974">
    <property type="entry name" value="DNA_primase_DnaG"/>
    <property type="match status" value="1"/>
</dbReference>
<dbReference type="FunFam" id="3.40.1360.10:FF:000002">
    <property type="entry name" value="DNA primase"/>
    <property type="match status" value="1"/>
</dbReference>
<comment type="cofactor">
    <cofactor evidence="13">
        <name>Zn(2+)</name>
        <dbReference type="ChEBI" id="CHEBI:29105"/>
    </cofactor>
    <text evidence="13">Binds 1 zinc ion per monomer.</text>
</comment>
<evidence type="ECO:0000256" key="10">
    <source>
        <dbReference type="ARBA" id="ARBA00023125"/>
    </source>
</evidence>
<evidence type="ECO:0000256" key="5">
    <source>
        <dbReference type="ARBA" id="ARBA00022705"/>
    </source>
</evidence>
<dbReference type="GO" id="GO:1990077">
    <property type="term" value="C:primosome complex"/>
    <property type="evidence" value="ECO:0007669"/>
    <property type="project" value="UniProtKB-KW"/>
</dbReference>
<evidence type="ECO:0000313" key="16">
    <source>
        <dbReference type="Proteomes" id="UP000744438"/>
    </source>
</evidence>
<keyword evidence="3 12" id="KW-0808">Transferase</keyword>
<dbReference type="EC" id="2.7.7.101" evidence="12"/>
<dbReference type="FunFam" id="3.90.580.10:FF:000001">
    <property type="entry name" value="DNA primase"/>
    <property type="match status" value="1"/>
</dbReference>
<sequence length="582" mass="66932">MSDFIPEDFIQKVLEDSDIVSLVDSYVPLKRKGKDHWAQCPFCDDGSNPSFSVSDQKQFYYCFKCRASGNAIGFLMNYQSKDFVGAVEILAKNLGLEIPKTKSNYDREKFDELFRFNDEAKNFYKNNLLKPKEGEQIRSYLKERGISEEISKEFELGLSLEGWDNLVKHFESKKIEAKESSKLFKIAKNERKYDVFRNRLIFPIVSRRNKIVGFGGRVLDDADQPKYLNTPESEVFKKSRELYGLPNVLARNSRPKQILVVEGYMDVLASFSFDLPIAVATLGIATNKFHLETLFQKTDEVIFCFDGDEAGRNASKLALEIAIPIVKDGKRVKFLFLPEDHDPASLLLEKGKDELLKLINDATNLSDYLFESILEKYDNSLEAKAAASKEFISIVKSMQEGNFKNILIKEFSKKMDIDLNEISSTKQEAKKHSQPEETQMDLSKVTKSLLKCIIHNPDLAKSEYLDYFIDNNEFLISPLISFLRAKSDVSFPMIIQEFSDQKNILIDLSNDQNLISPDEGLKFIKQAVDYIERNQGDNLLQKLKKKHDKNELDPKEKIELKKLLISKFEELSEDELSLFKKL</sequence>
<dbReference type="Pfam" id="PF13155">
    <property type="entry name" value="Toprim_2"/>
    <property type="match status" value="1"/>
</dbReference>
<dbReference type="InterPro" id="IPR030846">
    <property type="entry name" value="DnaG_bac"/>
</dbReference>
<dbReference type="SMART" id="SM00493">
    <property type="entry name" value="TOPRIM"/>
    <property type="match status" value="1"/>
</dbReference>
<dbReference type="Proteomes" id="UP000744438">
    <property type="component" value="Unassembled WGS sequence"/>
</dbReference>
<dbReference type="NCBIfam" id="TIGR01391">
    <property type="entry name" value="dnaG"/>
    <property type="match status" value="1"/>
</dbReference>
<comment type="function">
    <text evidence="12 13">RNA polymerase that catalyzes the synthesis of short RNA molecules used as primers for DNA polymerase during DNA replication.</text>
</comment>
<reference evidence="15" key="1">
    <citation type="submission" date="2020-10" db="EMBL/GenBank/DDBJ databases">
        <title>Microbiome of the Black Sea water column analyzed by genome centric metagenomics.</title>
        <authorList>
            <person name="Cabello-Yeves P.J."/>
            <person name="Callieri C."/>
            <person name="Picazo A."/>
            <person name="Mehrshad M."/>
            <person name="Haro-Moreno J.M."/>
            <person name="Roda-Garcia J."/>
            <person name="Dzembekova N."/>
            <person name="Slabakova V."/>
            <person name="Slabakova N."/>
            <person name="Moncheva S."/>
            <person name="Rodriguez-Valera F."/>
        </authorList>
    </citation>
    <scope>NUCLEOTIDE SEQUENCE</scope>
    <source>
        <strain evidence="15">BS307-5m-G49</strain>
    </source>
</reference>
<dbReference type="InterPro" id="IPR002694">
    <property type="entry name" value="Znf_CHC2"/>
</dbReference>
<name>A0A937I3S4_9GAMM</name>
<dbReference type="InterPro" id="IPR019475">
    <property type="entry name" value="DNA_primase_DnaB-bd"/>
</dbReference>
<keyword evidence="4 12" id="KW-0548">Nucleotidyltransferase</keyword>
<gene>
    <name evidence="12" type="primary">dnaG</name>
    <name evidence="15" type="ORF">ISQ63_01335</name>
</gene>
<dbReference type="Gene3D" id="1.10.860.10">
    <property type="entry name" value="DNAb Helicase, Chain A"/>
    <property type="match status" value="1"/>
</dbReference>
<dbReference type="EMBL" id="JADHQC010000004">
    <property type="protein sequence ID" value="MBL6811508.1"/>
    <property type="molecule type" value="Genomic_DNA"/>
</dbReference>
<dbReference type="AlphaFoldDB" id="A0A937I3S4"/>
<dbReference type="Gene3D" id="3.40.1360.10">
    <property type="match status" value="1"/>
</dbReference>
<dbReference type="SMART" id="SM00400">
    <property type="entry name" value="ZnF_CHCC"/>
    <property type="match status" value="1"/>
</dbReference>